<dbReference type="InterPro" id="IPR001041">
    <property type="entry name" value="2Fe-2S_ferredoxin-type"/>
</dbReference>
<dbReference type="SUPFAM" id="SSF53067">
    <property type="entry name" value="Actin-like ATPase domain"/>
    <property type="match status" value="1"/>
</dbReference>
<dbReference type="Pfam" id="PF14574">
    <property type="entry name" value="RACo_C_ter"/>
    <property type="match status" value="1"/>
</dbReference>
<dbReference type="AlphaFoldDB" id="D3S2M5"/>
<reference evidence="3" key="1">
    <citation type="submission" date="2010-02" db="EMBL/GenBank/DDBJ databases">
        <title>Complete sequence of Ferroglobus placidus DSM 10642.</title>
        <authorList>
            <consortium name="US DOE Joint Genome Institute"/>
            <person name="Lucas S."/>
            <person name="Copeland A."/>
            <person name="Lapidus A."/>
            <person name="Cheng J.-F."/>
            <person name="Bruce D."/>
            <person name="Goodwin L."/>
            <person name="Pitluck S."/>
            <person name="Saunders E."/>
            <person name="Brettin T."/>
            <person name="Detter J.C."/>
            <person name="Han C."/>
            <person name="Tapia R."/>
            <person name="Larimer F."/>
            <person name="Land M."/>
            <person name="Hauser L."/>
            <person name="Kyrpides N."/>
            <person name="Ivanova N."/>
            <person name="Holmes D."/>
            <person name="Lovley D."/>
            <person name="Kyrpides N."/>
            <person name="Anderson I.J."/>
            <person name="Woyke T."/>
        </authorList>
    </citation>
    <scope>NUCLEOTIDE SEQUENCE [LARGE SCALE GENOMIC DNA]</scope>
    <source>
        <strain evidence="3">DSM 10642 / AEDII12DO</strain>
    </source>
</reference>
<evidence type="ECO:0000259" key="1">
    <source>
        <dbReference type="PROSITE" id="PS51085"/>
    </source>
</evidence>
<evidence type="ECO:0000313" key="2">
    <source>
        <dbReference type="EMBL" id="ADC64555.1"/>
    </source>
</evidence>
<dbReference type="GO" id="GO:0051536">
    <property type="term" value="F:iron-sulfur cluster binding"/>
    <property type="evidence" value="ECO:0007669"/>
    <property type="project" value="InterPro"/>
</dbReference>
<dbReference type="InterPro" id="IPR036010">
    <property type="entry name" value="2Fe-2S_ferredoxin-like_sf"/>
</dbReference>
<dbReference type="InterPro" id="IPR012675">
    <property type="entry name" value="Beta-grasp_dom_sf"/>
</dbReference>
<dbReference type="CDD" id="cd00207">
    <property type="entry name" value="fer2"/>
    <property type="match status" value="1"/>
</dbReference>
<dbReference type="eggNOG" id="arCOG02035">
    <property type="taxonomic scope" value="Archaea"/>
</dbReference>
<dbReference type="Pfam" id="PF00111">
    <property type="entry name" value="Fer2"/>
    <property type="match status" value="1"/>
</dbReference>
<dbReference type="SUPFAM" id="SSF54292">
    <property type="entry name" value="2Fe-2S ferredoxin-like"/>
    <property type="match status" value="1"/>
</dbReference>
<dbReference type="InterPro" id="IPR027980">
    <property type="entry name" value="RACo_C"/>
</dbReference>
<dbReference type="PANTHER" id="PTHR42895:SF1">
    <property type="entry name" value="IRON-SULFUR CLUSTER PROTEIN"/>
    <property type="match status" value="1"/>
</dbReference>
<reference evidence="2 3" key="2">
    <citation type="journal article" date="2011" name="Stand. Genomic Sci.">
        <title>Complete genome sequence of Ferroglobus placidus AEDII12DO.</title>
        <authorList>
            <person name="Anderson I."/>
            <person name="Risso C."/>
            <person name="Holmes D."/>
            <person name="Lucas S."/>
            <person name="Copeland A."/>
            <person name="Lapidus A."/>
            <person name="Cheng J.F."/>
            <person name="Bruce D."/>
            <person name="Goodwin L."/>
            <person name="Pitluck S."/>
            <person name="Saunders E."/>
            <person name="Brettin T."/>
            <person name="Detter J.C."/>
            <person name="Han C."/>
            <person name="Tapia R."/>
            <person name="Larimer F."/>
            <person name="Land M."/>
            <person name="Hauser L."/>
            <person name="Woyke T."/>
            <person name="Lovley D."/>
            <person name="Kyrpides N."/>
            <person name="Ivanova N."/>
        </authorList>
    </citation>
    <scope>NUCLEOTIDE SEQUENCE [LARGE SCALE GENOMIC DNA]</scope>
    <source>
        <strain evidence="3">DSM 10642 / AEDII12DO</strain>
    </source>
</reference>
<dbReference type="Proteomes" id="UP000002613">
    <property type="component" value="Chromosome"/>
</dbReference>
<dbReference type="HOGENOM" id="CLU_019091_1_0_2"/>
<dbReference type="EMBL" id="CP001899">
    <property type="protein sequence ID" value="ADC64555.1"/>
    <property type="molecule type" value="Genomic_DNA"/>
</dbReference>
<sequence>MELTVTFLPSGKRARVKKLTTILEAAQSVGEGIRSLCGGKGSCGKCKVIVKKGSVDKNPEPHEKFVSKEEEEEGVVLACQSKVLSDLEVFIPPESRLEKQQILSEFFVTEAELNPAVRKEFYKDAFLPEVLASKSYTLSCETEIEEGDFTLVLRGKEVIAVEEGDTRDKFFGLAVDIGTTTIVVALVDLNTGRVVNIASDYNGQIIYGEEVLSRVEFARSRKDGIKILQKAVVDSINKLIEKVSAEYVKENEIYDVVAAGNTLMTHFFLGEDVEYLFSAPNVKVDRKARIRSAKELGLKVNENANVFCYPLVGRYIGGDIVADLVSSGIASDDKITLMVDLGTNGEIVVGSEGWAMATSVASGPAFEGYEIKHGSRAVEGAIDHVKINGYDAKPEYTVIGNVKPRSICGSGLIDLLAELFKNGIVDFQGNLDRKNPRVKVDSEPYYVVVDAEESATGKEIVITQTDIDTLIKSKAAVCAGIAVMLKKAGLSIEDVDRFVLAGAFGYYIDMENAVTIGLFPEFPKAEVRQIGNGSLAGCYLALTNQKKRVLAETIARLVSYFDLSTDPDFMEEYNAALNLPGKPELFPTIYARYV</sequence>
<dbReference type="GeneID" id="8777876"/>
<dbReference type="KEGG" id="fpl:Ferp_0378"/>
<organism evidence="2 3">
    <name type="scientific">Ferroglobus placidus (strain DSM 10642 / AEDII12DO)</name>
    <dbReference type="NCBI Taxonomy" id="589924"/>
    <lineage>
        <taxon>Archaea</taxon>
        <taxon>Methanobacteriati</taxon>
        <taxon>Methanobacteriota</taxon>
        <taxon>Archaeoglobi</taxon>
        <taxon>Archaeoglobales</taxon>
        <taxon>Archaeoglobaceae</taxon>
        <taxon>Ferroglobus</taxon>
    </lineage>
</organism>
<dbReference type="InterPro" id="IPR043129">
    <property type="entry name" value="ATPase_NBD"/>
</dbReference>
<dbReference type="PROSITE" id="PS51085">
    <property type="entry name" value="2FE2S_FER_2"/>
    <property type="match status" value="1"/>
</dbReference>
<gene>
    <name evidence="2" type="ordered locus">Ferp_0378</name>
</gene>
<name>D3S2M5_FERPA</name>
<dbReference type="InterPro" id="IPR041414">
    <property type="entry name" value="Raco-like_middle"/>
</dbReference>
<dbReference type="PaxDb" id="589924-Ferp_0378"/>
<protein>
    <submittedName>
        <fullName evidence="2">Ferredoxin</fullName>
    </submittedName>
</protein>
<dbReference type="OrthoDB" id="31557at2157"/>
<dbReference type="RefSeq" id="WP_012964902.1">
    <property type="nucleotide sequence ID" value="NC_013849.1"/>
</dbReference>
<feature type="domain" description="2Fe-2S ferredoxin-type" evidence="1">
    <location>
        <begin position="3"/>
        <end position="95"/>
    </location>
</feature>
<dbReference type="InterPro" id="IPR052911">
    <property type="entry name" value="Corrinoid_activation_enz"/>
</dbReference>
<accession>D3S2M5</accession>
<dbReference type="Gene3D" id="3.30.420.480">
    <property type="entry name" value="Domain of unknown function (DUF4445)"/>
    <property type="match status" value="1"/>
</dbReference>
<dbReference type="InterPro" id="IPR042259">
    <property type="entry name" value="Raco-like_middle_sf"/>
</dbReference>
<dbReference type="STRING" id="589924.Ferp_0378"/>
<keyword evidence="3" id="KW-1185">Reference proteome</keyword>
<dbReference type="Pfam" id="PF17651">
    <property type="entry name" value="Raco_middle"/>
    <property type="match status" value="1"/>
</dbReference>
<evidence type="ECO:0000313" key="3">
    <source>
        <dbReference type="Proteomes" id="UP000002613"/>
    </source>
</evidence>
<dbReference type="PANTHER" id="PTHR42895">
    <property type="entry name" value="IRON-SULFUR CLUSTER-BINDING PROTEIN-RELATED"/>
    <property type="match status" value="1"/>
</dbReference>
<dbReference type="Gene3D" id="3.10.20.30">
    <property type="match status" value="1"/>
</dbReference>
<dbReference type="eggNOG" id="arCOG02842">
    <property type="taxonomic scope" value="Archaea"/>
</dbReference>
<proteinExistence type="predicted"/>